<reference evidence="16" key="1">
    <citation type="journal article" date="2020" name="G3 (Bethesda)">
        <title>High-Quality Assemblies for Three Invasive Social Wasps from the &lt;i&gt;Vespula&lt;/i&gt; Genus.</title>
        <authorList>
            <person name="Harrop T.W.R."/>
            <person name="Guhlin J."/>
            <person name="McLaughlin G.M."/>
            <person name="Permina E."/>
            <person name="Stockwell P."/>
            <person name="Gilligan J."/>
            <person name="Le Lec M.F."/>
            <person name="Gruber M.A.M."/>
            <person name="Quinn O."/>
            <person name="Lovegrove M."/>
            <person name="Duncan E.J."/>
            <person name="Remnant E.J."/>
            <person name="Van Eeckhoven J."/>
            <person name="Graham B."/>
            <person name="Knapp R.A."/>
            <person name="Langford K.W."/>
            <person name="Kronenberg Z."/>
            <person name="Press M.O."/>
            <person name="Eacker S.M."/>
            <person name="Wilson-Rankin E.E."/>
            <person name="Purcell J."/>
            <person name="Lester P.J."/>
            <person name="Dearden P.K."/>
        </authorList>
    </citation>
    <scope>NUCLEOTIDE SEQUENCE</scope>
    <source>
        <strain evidence="16">Marl-1</strain>
    </source>
</reference>
<dbReference type="GO" id="GO:0005764">
    <property type="term" value="C:lysosome"/>
    <property type="evidence" value="ECO:0007669"/>
    <property type="project" value="UniProtKB-ARBA"/>
</dbReference>
<keyword evidence="9 12" id="KW-0443">Lipid metabolism</keyword>
<dbReference type="EMBL" id="JACSEA010000009">
    <property type="protein sequence ID" value="KAF7392932.1"/>
    <property type="molecule type" value="Genomic_DNA"/>
</dbReference>
<comment type="catalytic activity">
    <reaction evidence="10">
        <text>a beta-D-glucosylceramide + H2O = an N-acyl-sphingoid base + D-glucose</text>
        <dbReference type="Rhea" id="RHEA:81447"/>
        <dbReference type="ChEBI" id="CHEBI:4167"/>
        <dbReference type="ChEBI" id="CHEBI:15377"/>
        <dbReference type="ChEBI" id="CHEBI:83264"/>
        <dbReference type="ChEBI" id="CHEBI:83273"/>
    </reaction>
    <physiologicalReaction direction="left-to-right" evidence="10">
        <dbReference type="Rhea" id="RHEA:81448"/>
    </physiologicalReaction>
</comment>
<comment type="caution">
    <text evidence="16">The sequence shown here is derived from an EMBL/GenBank/DDBJ whole genome shotgun (WGS) entry which is preliminary data.</text>
</comment>
<comment type="catalytic activity">
    <reaction evidence="11">
        <text>an N-acyl-1-beta-D-glucosyl-15-methylhexadecasphing-4-enine + H2O = an N-acyl-15-methylhexadecasphing-4-enine + D-glucose</text>
        <dbReference type="Rhea" id="RHEA:34755"/>
        <dbReference type="ChEBI" id="CHEBI:4167"/>
        <dbReference type="ChEBI" id="CHEBI:15377"/>
        <dbReference type="ChEBI" id="CHEBI:70815"/>
        <dbReference type="ChEBI" id="CHEBI:70846"/>
    </reaction>
    <physiologicalReaction direction="left-to-right" evidence="11">
        <dbReference type="Rhea" id="RHEA:34756"/>
    </physiologicalReaction>
</comment>
<dbReference type="FunFam" id="3.20.20.80:FF:000030">
    <property type="entry name" value="Lysosomal acid glucosylceramidase"/>
    <property type="match status" value="1"/>
</dbReference>
<organism evidence="16 17">
    <name type="scientific">Vespula vulgaris</name>
    <name type="common">Yellow jacket</name>
    <name type="synonym">Wasp</name>
    <dbReference type="NCBI Taxonomy" id="7454"/>
    <lineage>
        <taxon>Eukaryota</taxon>
        <taxon>Metazoa</taxon>
        <taxon>Ecdysozoa</taxon>
        <taxon>Arthropoda</taxon>
        <taxon>Hexapoda</taxon>
        <taxon>Insecta</taxon>
        <taxon>Pterygota</taxon>
        <taxon>Neoptera</taxon>
        <taxon>Endopterygota</taxon>
        <taxon>Hymenoptera</taxon>
        <taxon>Apocrita</taxon>
        <taxon>Aculeata</taxon>
        <taxon>Vespoidea</taxon>
        <taxon>Vespidae</taxon>
        <taxon>Vespinae</taxon>
        <taxon>Vespula</taxon>
    </lineage>
</organism>
<dbReference type="GO" id="GO:0005774">
    <property type="term" value="C:vacuolar membrane"/>
    <property type="evidence" value="ECO:0007669"/>
    <property type="project" value="UniProtKB-ARBA"/>
</dbReference>
<accession>A0A834JRF7</accession>
<dbReference type="PANTHER" id="PTHR11069:SF23">
    <property type="entry name" value="LYSOSOMAL ACID GLUCOSYLCERAMIDASE"/>
    <property type="match status" value="1"/>
</dbReference>
<dbReference type="GO" id="GO:0005102">
    <property type="term" value="F:signaling receptor binding"/>
    <property type="evidence" value="ECO:0007669"/>
    <property type="project" value="UniProtKB-ARBA"/>
</dbReference>
<evidence type="ECO:0000259" key="15">
    <source>
        <dbReference type="Pfam" id="PF17189"/>
    </source>
</evidence>
<name>A0A834JRF7_VESVU</name>
<evidence type="ECO:0000256" key="3">
    <source>
        <dbReference type="ARBA" id="ARBA00004991"/>
    </source>
</evidence>
<dbReference type="SUPFAM" id="SSF51011">
    <property type="entry name" value="Glycosyl hydrolase domain"/>
    <property type="match status" value="1"/>
</dbReference>
<evidence type="ECO:0000313" key="17">
    <source>
        <dbReference type="Proteomes" id="UP000614350"/>
    </source>
</evidence>
<dbReference type="InterPro" id="IPR001139">
    <property type="entry name" value="Glyco_hydro_30"/>
</dbReference>
<dbReference type="GO" id="GO:0006680">
    <property type="term" value="P:glucosylceramide catabolic process"/>
    <property type="evidence" value="ECO:0007669"/>
    <property type="project" value="UniProtKB-ARBA"/>
</dbReference>
<dbReference type="GO" id="GO:0032006">
    <property type="term" value="P:regulation of TOR signaling"/>
    <property type="evidence" value="ECO:0007669"/>
    <property type="project" value="UniProtKB-ARBA"/>
</dbReference>
<proteinExistence type="inferred from homology"/>
<feature type="chain" id="PRO_5032397500" description="Glucosylceramidase" evidence="13">
    <location>
        <begin position="19"/>
        <end position="516"/>
    </location>
</feature>
<evidence type="ECO:0000256" key="6">
    <source>
        <dbReference type="ARBA" id="ARBA00022729"/>
    </source>
</evidence>
<dbReference type="PRINTS" id="PR00843">
    <property type="entry name" value="GLHYDRLASE30"/>
</dbReference>
<evidence type="ECO:0000256" key="12">
    <source>
        <dbReference type="RuleBase" id="RU361188"/>
    </source>
</evidence>
<comment type="catalytic activity">
    <reaction evidence="1">
        <text>a beta-D-glucosyl-(1&lt;-&gt;1')-N-acylsphing-4-enine + H2O = an N-acylsphing-4-enine + D-glucose</text>
        <dbReference type="Rhea" id="RHEA:13269"/>
        <dbReference type="ChEBI" id="CHEBI:4167"/>
        <dbReference type="ChEBI" id="CHEBI:15377"/>
        <dbReference type="ChEBI" id="CHEBI:22801"/>
        <dbReference type="ChEBI" id="CHEBI:52639"/>
        <dbReference type="EC" id="3.2.1.45"/>
    </reaction>
    <physiologicalReaction direction="left-to-right" evidence="1">
        <dbReference type="Rhea" id="RHEA:13270"/>
    </physiologicalReaction>
</comment>
<dbReference type="EC" id="3.2.1.45" evidence="5 12"/>
<dbReference type="GO" id="GO:0006066">
    <property type="term" value="P:alcohol metabolic process"/>
    <property type="evidence" value="ECO:0007669"/>
    <property type="project" value="UniProtKB-ARBA"/>
</dbReference>
<keyword evidence="8 12" id="KW-0746">Sphingolipid metabolism</keyword>
<evidence type="ECO:0000256" key="1">
    <source>
        <dbReference type="ARBA" id="ARBA00001013"/>
    </source>
</evidence>
<evidence type="ECO:0000256" key="13">
    <source>
        <dbReference type="SAM" id="SignalP"/>
    </source>
</evidence>
<dbReference type="GO" id="GO:0016758">
    <property type="term" value="F:hexosyltransferase activity"/>
    <property type="evidence" value="ECO:0007669"/>
    <property type="project" value="UniProtKB-ARBA"/>
</dbReference>
<evidence type="ECO:0000313" key="16">
    <source>
        <dbReference type="EMBL" id="KAF7392932.1"/>
    </source>
</evidence>
<dbReference type="GO" id="GO:0030163">
    <property type="term" value="P:protein catabolic process"/>
    <property type="evidence" value="ECO:0007669"/>
    <property type="project" value="UniProtKB-ARBA"/>
</dbReference>
<gene>
    <name evidence="16" type="ORF">HZH66_008765</name>
</gene>
<comment type="similarity">
    <text evidence="4 12">Belongs to the glycosyl hydrolase 30 family.</text>
</comment>
<feature type="signal peptide" evidence="13">
    <location>
        <begin position="1"/>
        <end position="18"/>
    </location>
</feature>
<feature type="domain" description="Glycosyl hydrolase family 30 beta sandwich" evidence="15">
    <location>
        <begin position="453"/>
        <end position="513"/>
    </location>
</feature>
<evidence type="ECO:0000256" key="2">
    <source>
        <dbReference type="ARBA" id="ARBA00004760"/>
    </source>
</evidence>
<evidence type="ECO:0000259" key="14">
    <source>
        <dbReference type="Pfam" id="PF02055"/>
    </source>
</evidence>
<dbReference type="GO" id="GO:0006914">
    <property type="term" value="P:autophagy"/>
    <property type="evidence" value="ECO:0007669"/>
    <property type="project" value="UniProtKB-ARBA"/>
</dbReference>
<evidence type="ECO:0000256" key="5">
    <source>
        <dbReference type="ARBA" id="ARBA00012658"/>
    </source>
</evidence>
<keyword evidence="7 12" id="KW-0378">Hydrolase</keyword>
<evidence type="ECO:0000256" key="7">
    <source>
        <dbReference type="ARBA" id="ARBA00022801"/>
    </source>
</evidence>
<dbReference type="GO" id="GO:0008202">
    <property type="term" value="P:steroid metabolic process"/>
    <property type="evidence" value="ECO:0007669"/>
    <property type="project" value="UniProtKB-ARBA"/>
</dbReference>
<dbReference type="InterPro" id="IPR033452">
    <property type="entry name" value="GH30_C"/>
</dbReference>
<dbReference type="GO" id="GO:0016241">
    <property type="term" value="P:regulation of macroautophagy"/>
    <property type="evidence" value="ECO:0007669"/>
    <property type="project" value="UniProtKB-ARBA"/>
</dbReference>
<dbReference type="GO" id="GO:0010605">
    <property type="term" value="P:negative regulation of macromolecule metabolic process"/>
    <property type="evidence" value="ECO:0007669"/>
    <property type="project" value="UniProtKB-ARBA"/>
</dbReference>
<dbReference type="SUPFAM" id="SSF51445">
    <property type="entry name" value="(Trans)glycosidases"/>
    <property type="match status" value="1"/>
</dbReference>
<comment type="pathway">
    <text evidence="2">Lipid metabolism; sphingolipid metabolism.</text>
</comment>
<dbReference type="GO" id="GO:0042391">
    <property type="term" value="P:regulation of membrane potential"/>
    <property type="evidence" value="ECO:0007669"/>
    <property type="project" value="UniProtKB-ARBA"/>
</dbReference>
<evidence type="ECO:0000256" key="10">
    <source>
        <dbReference type="ARBA" id="ARBA00050474"/>
    </source>
</evidence>
<sequence length="516" mass="59614">MIYKIFFFIVFFIYKGKANDCIPRKFNYDSIVCVCNSTYCDSVPNVEDPKEKNFHVYSSSRDGLRLSFSEGKFVDGFDYNTIPNEDVVVSLEDTITVYRDKNYQKIWGFGGAFTDSVGINIKTLSEPTQEMLMQSYFSETGSKYNLGRVPIGGSDFSTRAYTYDETENDDNLEHFELTEEDIDYKIPFIKRAKELSPELKLTSAVWSPPIWMKSNNNYSGPSVLLKKYYQTYADYYIKFLQKYKSHGIDIWAVSTGNEPNDAWFPGANISCMGWIPFNLGDWIANNLGPTLARSEYNETIILVLDDQRFYLIEFLDFILSNKKAYDYIHGIAVHWYTDDFVSPSLLDITHDKYPNKFLLLTEACVGSKANDYPKVKLGSWERGEDYILNIIQNLRHSVTGWIDWNLALNKMGSPNYINNFVDSPIIVNPETDEFFKQPMYYAIKHFSRFVERNSVRIESMETNDIKSIAFETPSKMIVVVLYNTSSKSKNITIIDSKNGNIKMKVSSYSIHTILYK</sequence>
<dbReference type="GO" id="GO:0004348">
    <property type="term" value="F:glucosylceramidase activity"/>
    <property type="evidence" value="ECO:0007669"/>
    <property type="project" value="UniProtKB-EC"/>
</dbReference>
<dbReference type="InterPro" id="IPR033453">
    <property type="entry name" value="Glyco_hydro_30_TIM-barrel"/>
</dbReference>
<dbReference type="GO" id="GO:0007040">
    <property type="term" value="P:lysosome organization"/>
    <property type="evidence" value="ECO:0007669"/>
    <property type="project" value="UniProtKB-ARBA"/>
</dbReference>
<dbReference type="PANTHER" id="PTHR11069">
    <property type="entry name" value="GLUCOSYLCERAMIDASE"/>
    <property type="match status" value="1"/>
</dbReference>
<feature type="domain" description="Glycosyl hydrolase family 30 TIM-barrel" evidence="14">
    <location>
        <begin position="106"/>
        <end position="450"/>
    </location>
</feature>
<keyword evidence="6 13" id="KW-0732">Signal</keyword>
<protein>
    <recommendedName>
        <fullName evidence="5 12">Glucosylceramidase</fullName>
        <ecNumber evidence="5 12">3.2.1.45</ecNumber>
    </recommendedName>
</protein>
<evidence type="ECO:0000256" key="11">
    <source>
        <dbReference type="ARBA" id="ARBA00051345"/>
    </source>
</evidence>
<dbReference type="InterPro" id="IPR017853">
    <property type="entry name" value="GH"/>
</dbReference>
<dbReference type="AlphaFoldDB" id="A0A834JRF7"/>
<dbReference type="Proteomes" id="UP000614350">
    <property type="component" value="Unassembled WGS sequence"/>
</dbReference>
<comment type="pathway">
    <text evidence="3">Sphingolipid metabolism.</text>
</comment>
<dbReference type="Pfam" id="PF17189">
    <property type="entry name" value="Glyco_hydro_30C"/>
    <property type="match status" value="1"/>
</dbReference>
<evidence type="ECO:0000256" key="8">
    <source>
        <dbReference type="ARBA" id="ARBA00022919"/>
    </source>
</evidence>
<keyword evidence="12" id="KW-0326">Glycosidase</keyword>
<evidence type="ECO:0000256" key="9">
    <source>
        <dbReference type="ARBA" id="ARBA00023098"/>
    </source>
</evidence>
<evidence type="ECO:0000256" key="4">
    <source>
        <dbReference type="ARBA" id="ARBA00005382"/>
    </source>
</evidence>
<dbReference type="GO" id="GO:0051246">
    <property type="term" value="P:regulation of protein metabolic process"/>
    <property type="evidence" value="ECO:0007669"/>
    <property type="project" value="UniProtKB-ARBA"/>
</dbReference>
<keyword evidence="17" id="KW-1185">Reference proteome</keyword>
<dbReference type="Gene3D" id="3.20.20.80">
    <property type="entry name" value="Glycosidases"/>
    <property type="match status" value="1"/>
</dbReference>
<dbReference type="Pfam" id="PF02055">
    <property type="entry name" value="Glyco_hydro_30"/>
    <property type="match status" value="1"/>
</dbReference>